<accession>A0ABT3H587</accession>
<dbReference type="SUPFAM" id="SSF51735">
    <property type="entry name" value="NAD(P)-binding Rossmann-fold domains"/>
    <property type="match status" value="1"/>
</dbReference>
<dbReference type="Proteomes" id="UP001208938">
    <property type="component" value="Unassembled WGS sequence"/>
</dbReference>
<dbReference type="PRINTS" id="PR00081">
    <property type="entry name" value="GDHRDH"/>
</dbReference>
<comment type="caution">
    <text evidence="3">The sequence shown here is derived from an EMBL/GenBank/DDBJ whole genome shotgun (WGS) entry which is preliminary data.</text>
</comment>
<reference evidence="3 4" key="1">
    <citation type="submission" date="2022-10" db="EMBL/GenBank/DDBJ databases">
        <title>Pararhodobacter sp. nov., isolated from marine algae.</title>
        <authorList>
            <person name="Choi B.J."/>
            <person name="Kim J.M."/>
            <person name="Lee J.K."/>
            <person name="Choi D.G."/>
            <person name="Jeon C.O."/>
        </authorList>
    </citation>
    <scope>NUCLEOTIDE SEQUENCE [LARGE SCALE GENOMIC DNA]</scope>
    <source>
        <strain evidence="3 4">ZQ420</strain>
    </source>
</reference>
<evidence type="ECO:0000313" key="3">
    <source>
        <dbReference type="EMBL" id="MCW1934954.1"/>
    </source>
</evidence>
<dbReference type="InterPro" id="IPR036291">
    <property type="entry name" value="NAD(P)-bd_dom_sf"/>
</dbReference>
<dbReference type="RefSeq" id="WP_264507839.1">
    <property type="nucleotide sequence ID" value="NZ_JAPDFL010000002.1"/>
</dbReference>
<dbReference type="CDD" id="cd05233">
    <property type="entry name" value="SDR_c"/>
    <property type="match status" value="1"/>
</dbReference>
<dbReference type="PROSITE" id="PS00061">
    <property type="entry name" value="ADH_SHORT"/>
    <property type="match status" value="1"/>
</dbReference>
<dbReference type="Gene3D" id="3.40.50.720">
    <property type="entry name" value="NAD(P)-binding Rossmann-like Domain"/>
    <property type="match status" value="1"/>
</dbReference>
<evidence type="ECO:0000313" key="4">
    <source>
        <dbReference type="Proteomes" id="UP001208938"/>
    </source>
</evidence>
<comment type="similarity">
    <text evidence="1">Belongs to the short-chain dehydrogenases/reductases (SDR) family.</text>
</comment>
<evidence type="ECO:0000256" key="2">
    <source>
        <dbReference type="ARBA" id="ARBA00023002"/>
    </source>
</evidence>
<dbReference type="PANTHER" id="PTHR42760">
    <property type="entry name" value="SHORT-CHAIN DEHYDROGENASES/REDUCTASES FAMILY MEMBER"/>
    <property type="match status" value="1"/>
</dbReference>
<keyword evidence="2" id="KW-0560">Oxidoreductase</keyword>
<dbReference type="EMBL" id="JAPDFL010000002">
    <property type="protein sequence ID" value="MCW1934954.1"/>
    <property type="molecule type" value="Genomic_DNA"/>
</dbReference>
<dbReference type="Pfam" id="PF13561">
    <property type="entry name" value="adh_short_C2"/>
    <property type="match status" value="1"/>
</dbReference>
<organism evidence="3 4">
    <name type="scientific">Pararhodobacter zhoushanensis</name>
    <dbReference type="NCBI Taxonomy" id="2479545"/>
    <lineage>
        <taxon>Bacteria</taxon>
        <taxon>Pseudomonadati</taxon>
        <taxon>Pseudomonadota</taxon>
        <taxon>Alphaproteobacteria</taxon>
        <taxon>Rhodobacterales</taxon>
        <taxon>Paracoccaceae</taxon>
        <taxon>Pararhodobacter</taxon>
    </lineage>
</organism>
<keyword evidence="4" id="KW-1185">Reference proteome</keyword>
<dbReference type="PANTHER" id="PTHR42760:SF133">
    <property type="entry name" value="3-OXOACYL-[ACYL-CARRIER-PROTEIN] REDUCTASE"/>
    <property type="match status" value="1"/>
</dbReference>
<dbReference type="InterPro" id="IPR020904">
    <property type="entry name" value="Sc_DH/Rdtase_CS"/>
</dbReference>
<protein>
    <submittedName>
        <fullName evidence="3">SDR family oxidoreductase</fullName>
    </submittedName>
</protein>
<name>A0ABT3H587_9RHOB</name>
<gene>
    <name evidence="3" type="ORF">OKW52_22545</name>
</gene>
<dbReference type="PRINTS" id="PR00080">
    <property type="entry name" value="SDRFAMILY"/>
</dbReference>
<sequence length="253" mass="25468">MTHCAIITGGADGIGWACAQALAAAGHRVALLDLNGGKAIERAVALGPEHLGLACDVTDEQAVAAAVQQVGAALGPIRVLVNNAGIGDVNLPTLDQTGAHFRKMLDVNLTGAFLVARAAARAMTDHGQGGAMVNMASIAALTGLARRNGYGAAKAGIVALTRSLACEWAAQGIRVNAVAPGYVRTELVAKLIEDGLLDVAAIERRCPMGRLIEPSEIAAAVAFLCSPAASAITGATLTVDAGWMAFGAPGDAS</sequence>
<dbReference type="InterPro" id="IPR002347">
    <property type="entry name" value="SDR_fam"/>
</dbReference>
<proteinExistence type="inferred from homology"/>
<evidence type="ECO:0000256" key="1">
    <source>
        <dbReference type="ARBA" id="ARBA00006484"/>
    </source>
</evidence>